<feature type="compositionally biased region" description="Low complexity" evidence="1">
    <location>
        <begin position="326"/>
        <end position="343"/>
    </location>
</feature>
<keyword evidence="3" id="KW-1185">Reference proteome</keyword>
<dbReference type="Proteomes" id="UP001059596">
    <property type="component" value="Unassembled WGS sequence"/>
</dbReference>
<organism evidence="2 3">
    <name type="scientific">Drosophila gunungcola</name>
    <name type="common">fruit fly</name>
    <dbReference type="NCBI Taxonomy" id="103775"/>
    <lineage>
        <taxon>Eukaryota</taxon>
        <taxon>Metazoa</taxon>
        <taxon>Ecdysozoa</taxon>
        <taxon>Arthropoda</taxon>
        <taxon>Hexapoda</taxon>
        <taxon>Insecta</taxon>
        <taxon>Pterygota</taxon>
        <taxon>Neoptera</taxon>
        <taxon>Endopterygota</taxon>
        <taxon>Diptera</taxon>
        <taxon>Brachycera</taxon>
        <taxon>Muscomorpha</taxon>
        <taxon>Ephydroidea</taxon>
        <taxon>Drosophilidae</taxon>
        <taxon>Drosophila</taxon>
        <taxon>Sophophora</taxon>
    </lineage>
</organism>
<reference evidence="2" key="1">
    <citation type="journal article" date="2023" name="Genome Biol. Evol.">
        <title>Long-read-based Genome Assembly of Drosophila gunungcola Reveals Fewer Chemosensory Genes in Flower-breeding Species.</title>
        <authorList>
            <person name="Negi A."/>
            <person name="Liao B.Y."/>
            <person name="Yeh S.D."/>
        </authorList>
    </citation>
    <scope>NUCLEOTIDE SEQUENCE</scope>
    <source>
        <strain evidence="2">Sukarami</strain>
    </source>
</reference>
<feature type="compositionally biased region" description="Acidic residues" evidence="1">
    <location>
        <begin position="278"/>
        <end position="287"/>
    </location>
</feature>
<evidence type="ECO:0000256" key="1">
    <source>
        <dbReference type="SAM" id="MobiDB-lite"/>
    </source>
</evidence>
<gene>
    <name evidence="2" type="ORF">M5D96_008940</name>
</gene>
<feature type="compositionally biased region" description="Basic and acidic residues" evidence="1">
    <location>
        <begin position="416"/>
        <end position="425"/>
    </location>
</feature>
<accession>A0A9P9YJZ1</accession>
<protein>
    <submittedName>
        <fullName evidence="2">Uncharacterized protein</fullName>
    </submittedName>
</protein>
<evidence type="ECO:0000313" key="3">
    <source>
        <dbReference type="Proteomes" id="UP001059596"/>
    </source>
</evidence>
<sequence>VDQWLREELRRLQSSGLVQFEQQTQWQQKISNGFNDWLKQQRNGSSYQEFVDFLKRDKQRLDGIASDYHVTVEQVEKWLHNTGRPDNNWRNQERKRLREVATAIVITEQELLEFISQDMKFQTQLAHLYQVGLVQLAPVQRIFIGNMAREQLLEQRPGTYEISEQQLKDWQKQELERIKQLAQYYGMSQSDLQQFREGELLHLAYENHRTLMSVTEVQKWESRHQWCLKRLQSRYGKFGDDADGGYVLDPGSTNATAVYKPIFSKERGDQPPHTYGETFDEGDEPGLEGEMSLPRPPHPSPIMSTSTPVPQNKGGPVGGYEYRRTASSSASGGAAGSFASASATMGKWNRSAGDEPSQQEEDPSEQQQVEDLGWNGNLEGLEQQKQVEDPDWNQQFEDLGQQQAQMEEEATAEPSFWEKLKGKLG</sequence>
<evidence type="ECO:0000313" key="2">
    <source>
        <dbReference type="EMBL" id="KAI8038251.1"/>
    </source>
</evidence>
<name>A0A9P9YJZ1_9MUSC</name>
<feature type="non-terminal residue" evidence="2">
    <location>
        <position position="425"/>
    </location>
</feature>
<dbReference type="AlphaFoldDB" id="A0A9P9YJZ1"/>
<dbReference type="EMBL" id="JAMKOV010000008">
    <property type="protein sequence ID" value="KAI8038251.1"/>
    <property type="molecule type" value="Genomic_DNA"/>
</dbReference>
<proteinExistence type="predicted"/>
<feature type="region of interest" description="Disordered" evidence="1">
    <location>
        <begin position="263"/>
        <end position="425"/>
    </location>
</feature>
<comment type="caution">
    <text evidence="2">The sequence shown here is derived from an EMBL/GenBank/DDBJ whole genome shotgun (WGS) entry which is preliminary data.</text>
</comment>